<keyword evidence="1" id="KW-0029">Amino-acid transport</keyword>
<feature type="transmembrane region" description="Helical" evidence="1">
    <location>
        <begin position="66"/>
        <end position="84"/>
    </location>
</feature>
<dbReference type="Proteomes" id="UP000180235">
    <property type="component" value="Chromosome"/>
</dbReference>
<keyword evidence="1" id="KW-0812">Transmembrane</keyword>
<keyword evidence="1" id="KW-0769">Symport</keyword>
<keyword evidence="1" id="KW-0472">Membrane</keyword>
<sequence>MNVFTADTRQTIIVAILVLYLGKYLTYRIRFLQAFNIPDAVSGGILASILFGLIYILFQWQVAFSLNIRDAFLIIFFTTIGLSSRVETLLRGGRPLLILLVTAVMYLFIQNLTGLAMASWLGLPKILGLIAGSISLSGGHGTVIAWAPILQQDYGIANAPELGIASATFGLILGGLVGGPTAKFLILKHGLQTEHGGEDLTIGIRHHQAGVKIDYGTMLNSLLVLGITIGLGLKLNEIIADLGLRLPDFVACLLAGIIFTNTVPWLFQRFAWPAGTPSLALISDLSLGLFLAMSLMSLQLWTLAGMGVSMGLVLAAQLAVSIAYTVGFVFPIMGRNYDAAVIAAGYSGLTLGATPTAIANMNAVTQEFGASPQAFIILPLVGAFFIDISNALVIQRFLHLIG</sequence>
<feature type="transmembrane region" description="Helical" evidence="1">
    <location>
        <begin position="215"/>
        <end position="234"/>
    </location>
</feature>
<comment type="function">
    <text evidence="1">Catalyzes the sodium-dependent transport of glutamate.</text>
</comment>
<feature type="transmembrane region" description="Helical" evidence="1">
    <location>
        <begin position="310"/>
        <end position="333"/>
    </location>
</feature>
<keyword evidence="1" id="KW-0813">Transport</keyword>
<dbReference type="GO" id="GO:0005886">
    <property type="term" value="C:plasma membrane"/>
    <property type="evidence" value="ECO:0007669"/>
    <property type="project" value="UniProtKB-SubCell"/>
</dbReference>
<gene>
    <name evidence="3" type="primary">gltS</name>
    <name evidence="3" type="ORF">GlitD10_1389</name>
</gene>
<dbReference type="RefSeq" id="WP_071454254.1">
    <property type="nucleotide sequence ID" value="NZ_CP017675.1"/>
</dbReference>
<keyword evidence="1" id="KW-0915">Sodium</keyword>
<feature type="transmembrane region" description="Helical" evidence="1">
    <location>
        <begin position="12"/>
        <end position="29"/>
    </location>
</feature>
<reference evidence="3 4" key="1">
    <citation type="submission" date="2016-10" db="EMBL/GenBank/DDBJ databases">
        <title>Description of Gloeomargarita lithophora gen. nov., sp. nov., a thylakoid-bearing basal-branching cyanobacterium with intracellular carbonates, and proposal for Gloeomargaritales ord. nov.</title>
        <authorList>
            <person name="Moreira D."/>
            <person name="Tavera R."/>
            <person name="Benzerara K."/>
            <person name="Skouri-Panet F."/>
            <person name="Couradeau E."/>
            <person name="Gerard E."/>
            <person name="Loussert C."/>
            <person name="Novelo E."/>
            <person name="Zivanovic Y."/>
            <person name="Lopez-Garcia P."/>
        </authorList>
    </citation>
    <scope>NUCLEOTIDE SEQUENCE [LARGE SCALE GENOMIC DNA]</scope>
    <source>
        <strain evidence="3 4">D10</strain>
    </source>
</reference>
<evidence type="ECO:0000313" key="4">
    <source>
        <dbReference type="Proteomes" id="UP000180235"/>
    </source>
</evidence>
<dbReference type="KEGG" id="glt:GlitD10_1389"/>
<dbReference type="Pfam" id="PF03616">
    <property type="entry name" value="Glt_symporter"/>
    <property type="match status" value="1"/>
</dbReference>
<feature type="transmembrane region" description="Helical" evidence="1">
    <location>
        <begin position="96"/>
        <end position="120"/>
    </location>
</feature>
<dbReference type="AlphaFoldDB" id="A0A1J0ACP9"/>
<feature type="transmembrane region" description="Helical" evidence="1">
    <location>
        <begin position="375"/>
        <end position="398"/>
    </location>
</feature>
<organism evidence="3 4">
    <name type="scientific">Gloeomargarita lithophora Alchichica-D10</name>
    <dbReference type="NCBI Taxonomy" id="1188229"/>
    <lineage>
        <taxon>Bacteria</taxon>
        <taxon>Bacillati</taxon>
        <taxon>Cyanobacteriota</taxon>
        <taxon>Cyanophyceae</taxon>
        <taxon>Gloeomargaritales</taxon>
        <taxon>Gloeomargaritaceae</taxon>
        <taxon>Gloeomargarita</taxon>
    </lineage>
</organism>
<dbReference type="STRING" id="1188229.GlitD10_1389"/>
<feature type="transmembrane region" description="Helical" evidence="1">
    <location>
        <begin position="41"/>
        <end position="60"/>
    </location>
</feature>
<feature type="transmembrane region" description="Helical" evidence="1">
    <location>
        <begin position="126"/>
        <end position="150"/>
    </location>
</feature>
<feature type="transmembrane region" description="Helical" evidence="1">
    <location>
        <begin position="339"/>
        <end position="363"/>
    </location>
</feature>
<accession>A0A1J0ACP9</accession>
<evidence type="ECO:0000256" key="2">
    <source>
        <dbReference type="NCBIfam" id="TIGR00210"/>
    </source>
</evidence>
<evidence type="ECO:0000256" key="1">
    <source>
        <dbReference type="HAMAP-Rule" id="MF_02062"/>
    </source>
</evidence>
<dbReference type="PANTHER" id="PTHR36178">
    <property type="entry name" value="SLR0625 PROTEIN"/>
    <property type="match status" value="1"/>
</dbReference>
<keyword evidence="4" id="KW-1185">Reference proteome</keyword>
<keyword evidence="1" id="KW-0406">Ion transport</keyword>
<dbReference type="InterPro" id="IPR004445">
    <property type="entry name" value="GltS"/>
</dbReference>
<name>A0A1J0ACP9_9CYAN</name>
<protein>
    <recommendedName>
        <fullName evidence="1 2">Sodium/glutamate symporter</fullName>
    </recommendedName>
</protein>
<feature type="transmembrane region" description="Helical" evidence="1">
    <location>
        <begin position="279"/>
        <end position="298"/>
    </location>
</feature>
<dbReference type="NCBIfam" id="TIGR00210">
    <property type="entry name" value="gltS"/>
    <property type="match status" value="1"/>
</dbReference>
<keyword evidence="1" id="KW-0739">Sodium transport</keyword>
<dbReference type="OrthoDB" id="4921038at2"/>
<keyword evidence="1" id="KW-1133">Transmembrane helix</keyword>
<dbReference type="GO" id="GO:0015813">
    <property type="term" value="P:L-glutamate transmembrane transport"/>
    <property type="evidence" value="ECO:0007669"/>
    <property type="project" value="UniProtKB-UniRule"/>
</dbReference>
<feature type="transmembrane region" description="Helical" evidence="1">
    <location>
        <begin position="246"/>
        <end position="267"/>
    </location>
</feature>
<dbReference type="HAMAP" id="MF_02062">
    <property type="entry name" value="GltS"/>
    <property type="match status" value="1"/>
</dbReference>
<dbReference type="PANTHER" id="PTHR36178:SF1">
    <property type="entry name" value="SODIUM_GLUTAMATE SYMPORTER"/>
    <property type="match status" value="1"/>
</dbReference>
<keyword evidence="1" id="KW-1003">Cell membrane</keyword>
<feature type="transmembrane region" description="Helical" evidence="1">
    <location>
        <begin position="162"/>
        <end position="182"/>
    </location>
</feature>
<comment type="subcellular location">
    <subcellularLocation>
        <location evidence="1">Cell membrane</location>
        <topology evidence="1">Multi-pass membrane protein</topology>
    </subcellularLocation>
</comment>
<comment type="similarity">
    <text evidence="1">Belongs to the glutamate:Na(+) symporter (ESS) (TC 2.A.27) family.</text>
</comment>
<dbReference type="EMBL" id="CP017675">
    <property type="protein sequence ID" value="APB33710.1"/>
    <property type="molecule type" value="Genomic_DNA"/>
</dbReference>
<dbReference type="GO" id="GO:0015501">
    <property type="term" value="F:glutamate:sodium symporter activity"/>
    <property type="evidence" value="ECO:0007669"/>
    <property type="project" value="UniProtKB-UniRule"/>
</dbReference>
<evidence type="ECO:0000313" key="3">
    <source>
        <dbReference type="EMBL" id="APB33710.1"/>
    </source>
</evidence>
<proteinExistence type="inferred from homology"/>